<dbReference type="PANTHER" id="PTHR10039">
    <property type="entry name" value="AMELOGENIN"/>
    <property type="match status" value="1"/>
</dbReference>
<organism evidence="2 3">
    <name type="scientific">Seiridium cardinale</name>
    <dbReference type="NCBI Taxonomy" id="138064"/>
    <lineage>
        <taxon>Eukaryota</taxon>
        <taxon>Fungi</taxon>
        <taxon>Dikarya</taxon>
        <taxon>Ascomycota</taxon>
        <taxon>Pezizomycotina</taxon>
        <taxon>Sordariomycetes</taxon>
        <taxon>Xylariomycetidae</taxon>
        <taxon>Amphisphaeriales</taxon>
        <taxon>Sporocadaceae</taxon>
        <taxon>Seiridium</taxon>
    </lineage>
</organism>
<accession>A0ABR2XG69</accession>
<dbReference type="EMBL" id="JARVKM010000057">
    <property type="protein sequence ID" value="KAK9772783.1"/>
    <property type="molecule type" value="Genomic_DNA"/>
</dbReference>
<keyword evidence="3" id="KW-1185">Reference proteome</keyword>
<evidence type="ECO:0000313" key="3">
    <source>
        <dbReference type="Proteomes" id="UP001465668"/>
    </source>
</evidence>
<evidence type="ECO:0000313" key="2">
    <source>
        <dbReference type="EMBL" id="KAK9772783.1"/>
    </source>
</evidence>
<comment type="caution">
    <text evidence="2">The sequence shown here is derived from an EMBL/GenBank/DDBJ whole genome shotgun (WGS) entry which is preliminary data.</text>
</comment>
<keyword evidence="2" id="KW-0034">Amyloid</keyword>
<sequence length="481" mass="54794">MLPTIWKAARLQKPGEGLALPTTAEITFAMETFWKRCNGCKAFCFFIDGVDELEGDYMDSISILEQLTAYKRIKAVVSSRPIPAYCDQVEELRRRMEELPPELESLFDHMMGKIKKRHQEQGAKLLRTFYIHKQRERRHQNQHPITAVSMASAEILSGAYQQWAMEERSEACEEVAGRLRGRSGGLLELQLHQHNRPERASDSDAMVVELMHRSVFELLEYPEVWDLPSLRIAAESYVEASALSVLKLQGCIRSLDYAETDRPKEYFLEAGTLPGDARIEVYQRDVLPRLVFINSHTRRPRHFHASLLGVERGKVNFVKEHPALLQVVREAKFPAHVRLSTALRAPTSCLARTRKYAATTPLRSKSFSKPGRIQTLPCLLVNRLGIAGCRKWLNLGLCWRKKESQLAPVDMTMSFLDLGACLVYHGTTMAEFIRTVFPRKCVTEGDPEVLSRVESLKQLVLRLEHAETIRKGVPVNGLLVF</sequence>
<gene>
    <name evidence="2" type="ORF">SCAR479_10468</name>
</gene>
<dbReference type="Proteomes" id="UP001465668">
    <property type="component" value="Unassembled WGS sequence"/>
</dbReference>
<protein>
    <submittedName>
        <fullName evidence="2">Prion-inhibition and propagation HeLo domain-containing protein</fullName>
    </submittedName>
</protein>
<evidence type="ECO:0000259" key="1">
    <source>
        <dbReference type="Pfam" id="PF25053"/>
    </source>
</evidence>
<proteinExistence type="predicted"/>
<feature type="domain" description="DUF7791" evidence="1">
    <location>
        <begin position="113"/>
        <end position="227"/>
    </location>
</feature>
<reference evidence="2 3" key="1">
    <citation type="submission" date="2024-02" db="EMBL/GenBank/DDBJ databases">
        <title>First draft genome assembly of two strains of Seiridium cardinale.</title>
        <authorList>
            <person name="Emiliani G."/>
            <person name="Scali E."/>
        </authorList>
    </citation>
    <scope>NUCLEOTIDE SEQUENCE [LARGE SCALE GENOMIC DNA]</scope>
    <source>
        <strain evidence="2 3">BM-138-000479</strain>
    </source>
</reference>
<dbReference type="InterPro" id="IPR056693">
    <property type="entry name" value="DUF7791"/>
</dbReference>
<dbReference type="PANTHER" id="PTHR10039:SF5">
    <property type="entry name" value="NACHT DOMAIN-CONTAINING PROTEIN"/>
    <property type="match status" value="1"/>
</dbReference>
<keyword evidence="2" id="KW-0640">Prion</keyword>
<dbReference type="Pfam" id="PF25053">
    <property type="entry name" value="DUF7791"/>
    <property type="match status" value="1"/>
</dbReference>
<name>A0ABR2XG69_9PEZI</name>